<accession>A0A290ZAP3</accession>
<evidence type="ECO:0000313" key="2">
    <source>
        <dbReference type="Proteomes" id="UP000218505"/>
    </source>
</evidence>
<dbReference type="EMBL" id="CP023445">
    <property type="protein sequence ID" value="ATE56059.1"/>
    <property type="molecule type" value="Genomic_DNA"/>
</dbReference>
<dbReference type="InterPro" id="IPR025850">
    <property type="entry name" value="SUKH-3"/>
</dbReference>
<dbReference type="Proteomes" id="UP000218505">
    <property type="component" value="Chromosome"/>
</dbReference>
<proteinExistence type="predicted"/>
<gene>
    <name evidence="1" type="ORF">CNX65_24595</name>
</gene>
<protein>
    <submittedName>
        <fullName evidence="1">Uncharacterized protein</fullName>
    </submittedName>
</protein>
<reference evidence="1" key="1">
    <citation type="submission" date="2017-09" db="EMBL/GenBank/DDBJ databases">
        <title>Complete Genome Sequence of ansamitocin-producing Bacterium Actinosynnema pretiosum X47.</title>
        <authorList>
            <person name="Cao G."/>
            <person name="Zong G."/>
            <person name="Zhong C."/>
            <person name="Fu J."/>
        </authorList>
    </citation>
    <scope>NUCLEOTIDE SEQUENCE [LARGE SCALE GENOMIC DNA]</scope>
    <source>
        <strain evidence="1">X47</strain>
    </source>
</reference>
<name>A0A290ZAP3_9PSEU</name>
<keyword evidence="2" id="KW-1185">Reference proteome</keyword>
<sequence length="91" mass="10421">MSVEEVWSQETEQVMRELGWFPGRRVDTTRWREHFTSVGLPPTEAAERFLGEYGGLVREHYLMVNWPARYGRGSAGLEALVLGIMPETLVP</sequence>
<dbReference type="Pfam" id="PF14433">
    <property type="entry name" value="SUKH-3"/>
    <property type="match status" value="1"/>
</dbReference>
<dbReference type="AlphaFoldDB" id="A0A290ZAP3"/>
<dbReference type="KEGG" id="apre:CNX65_24595"/>
<evidence type="ECO:0000313" key="1">
    <source>
        <dbReference type="EMBL" id="ATE56059.1"/>
    </source>
</evidence>
<organism evidence="1 2">
    <name type="scientific">Actinosynnema pretiosum</name>
    <dbReference type="NCBI Taxonomy" id="42197"/>
    <lineage>
        <taxon>Bacteria</taxon>
        <taxon>Bacillati</taxon>
        <taxon>Actinomycetota</taxon>
        <taxon>Actinomycetes</taxon>
        <taxon>Pseudonocardiales</taxon>
        <taxon>Pseudonocardiaceae</taxon>
        <taxon>Actinosynnema</taxon>
    </lineage>
</organism>